<feature type="compositionally biased region" description="Basic and acidic residues" evidence="1">
    <location>
        <begin position="1"/>
        <end position="12"/>
    </location>
</feature>
<gene>
    <name evidence="2" type="ORF">WN51_12895</name>
</gene>
<dbReference type="EMBL" id="KQ435770">
    <property type="protein sequence ID" value="KOX75181.1"/>
    <property type="molecule type" value="Genomic_DNA"/>
</dbReference>
<dbReference type="OrthoDB" id="10544754at2759"/>
<evidence type="ECO:0000313" key="3">
    <source>
        <dbReference type="Proteomes" id="UP000053105"/>
    </source>
</evidence>
<feature type="compositionally biased region" description="Polar residues" evidence="1">
    <location>
        <begin position="29"/>
        <end position="55"/>
    </location>
</feature>
<feature type="compositionally biased region" description="Basic and acidic residues" evidence="1">
    <location>
        <begin position="57"/>
        <end position="67"/>
    </location>
</feature>
<dbReference type="Proteomes" id="UP000053105">
    <property type="component" value="Unassembled WGS sequence"/>
</dbReference>
<reference evidence="2 3" key="1">
    <citation type="submission" date="2015-07" db="EMBL/GenBank/DDBJ databases">
        <title>The genome of Melipona quadrifasciata.</title>
        <authorList>
            <person name="Pan H."/>
            <person name="Kapheim K."/>
        </authorList>
    </citation>
    <scope>NUCLEOTIDE SEQUENCE [LARGE SCALE GENOMIC DNA]</scope>
    <source>
        <strain evidence="2">0111107301</strain>
        <tissue evidence="2">Whole body</tissue>
    </source>
</reference>
<evidence type="ECO:0000256" key="1">
    <source>
        <dbReference type="SAM" id="MobiDB-lite"/>
    </source>
</evidence>
<sequence>MEKGNEEAEMRDACPNGGHLERPKAAIVSPSSQAKPSQAKPSQAKPSRAESSQLVPNKRDRAHPGGREEEEEEGAVEERIGRVSTYEYLHEFFWPAERGMDEGNGVKNGKDTGTKQVNKVANHEPLSGFSCVLLLPGRACGGVPSVAVKIVQTNDAVATKVKSHTAFGIDVRNKFCNKQTGEFFLVHPD</sequence>
<proteinExistence type="predicted"/>
<feature type="region of interest" description="Disordered" evidence="1">
    <location>
        <begin position="1"/>
        <end position="78"/>
    </location>
</feature>
<evidence type="ECO:0000313" key="2">
    <source>
        <dbReference type="EMBL" id="KOX75181.1"/>
    </source>
</evidence>
<keyword evidence="3" id="KW-1185">Reference proteome</keyword>
<dbReference type="AlphaFoldDB" id="A0A0N0BGR8"/>
<accession>A0A0N0BGR8</accession>
<organism evidence="2 3">
    <name type="scientific">Melipona quadrifasciata</name>
    <dbReference type="NCBI Taxonomy" id="166423"/>
    <lineage>
        <taxon>Eukaryota</taxon>
        <taxon>Metazoa</taxon>
        <taxon>Ecdysozoa</taxon>
        <taxon>Arthropoda</taxon>
        <taxon>Hexapoda</taxon>
        <taxon>Insecta</taxon>
        <taxon>Pterygota</taxon>
        <taxon>Neoptera</taxon>
        <taxon>Endopterygota</taxon>
        <taxon>Hymenoptera</taxon>
        <taxon>Apocrita</taxon>
        <taxon>Aculeata</taxon>
        <taxon>Apoidea</taxon>
        <taxon>Anthophila</taxon>
        <taxon>Apidae</taxon>
        <taxon>Melipona</taxon>
    </lineage>
</organism>
<name>A0A0N0BGR8_9HYME</name>
<protein>
    <submittedName>
        <fullName evidence="2">Uncharacterized protein</fullName>
    </submittedName>
</protein>